<comment type="caution">
    <text evidence="1">The sequence shown here is derived from an EMBL/GenBank/DDBJ whole genome shotgun (WGS) entry which is preliminary data.</text>
</comment>
<keyword evidence="2" id="KW-1185">Reference proteome</keyword>
<organism evidence="1 2">
    <name type="scientific">Dendrobium chrysotoxum</name>
    <name type="common">Orchid</name>
    <dbReference type="NCBI Taxonomy" id="161865"/>
    <lineage>
        <taxon>Eukaryota</taxon>
        <taxon>Viridiplantae</taxon>
        <taxon>Streptophyta</taxon>
        <taxon>Embryophyta</taxon>
        <taxon>Tracheophyta</taxon>
        <taxon>Spermatophyta</taxon>
        <taxon>Magnoliopsida</taxon>
        <taxon>Liliopsida</taxon>
        <taxon>Asparagales</taxon>
        <taxon>Orchidaceae</taxon>
        <taxon>Epidendroideae</taxon>
        <taxon>Malaxideae</taxon>
        <taxon>Dendrobiinae</taxon>
        <taxon>Dendrobium</taxon>
    </lineage>
</organism>
<evidence type="ECO:0000313" key="1">
    <source>
        <dbReference type="EMBL" id="KAH0456395.1"/>
    </source>
</evidence>
<name>A0AAV7GKV4_DENCH</name>
<dbReference type="EMBL" id="JAGFBR010000013">
    <property type="protein sequence ID" value="KAH0456395.1"/>
    <property type="molecule type" value="Genomic_DNA"/>
</dbReference>
<reference evidence="1 2" key="1">
    <citation type="journal article" date="2021" name="Hortic Res">
        <title>Chromosome-scale assembly of the Dendrobium chrysotoxum genome enhances the understanding of orchid evolution.</title>
        <authorList>
            <person name="Zhang Y."/>
            <person name="Zhang G.Q."/>
            <person name="Zhang D."/>
            <person name="Liu X.D."/>
            <person name="Xu X.Y."/>
            <person name="Sun W.H."/>
            <person name="Yu X."/>
            <person name="Zhu X."/>
            <person name="Wang Z.W."/>
            <person name="Zhao X."/>
            <person name="Zhong W.Y."/>
            <person name="Chen H."/>
            <person name="Yin W.L."/>
            <person name="Huang T."/>
            <person name="Niu S.C."/>
            <person name="Liu Z.J."/>
        </authorList>
    </citation>
    <scope>NUCLEOTIDE SEQUENCE [LARGE SCALE GENOMIC DNA]</scope>
    <source>
        <strain evidence="1">Lindl</strain>
    </source>
</reference>
<gene>
    <name evidence="1" type="ORF">IEQ34_014302</name>
</gene>
<dbReference type="Proteomes" id="UP000775213">
    <property type="component" value="Unassembled WGS sequence"/>
</dbReference>
<sequence>MISGQGRRTGDGLLRAAGLRVLKRLDSSSLVAQRHEPKKLKYDEKNNKTFSITTLEETPLLRYIQHGRSATFRHYNVFEQLTEQVLLIVVYLHVISRMDKASLNMIALGSQVSLAKNLVAVTLSLRYPLCCSISFFLANFLPPQANFLCSELLSVFLEPNAGPPLFPLSHLASNIVSPSSSVSPSLFAVFVSDIALQYRLIRFSSSSICAAIGWV</sequence>
<dbReference type="AlphaFoldDB" id="A0AAV7GKV4"/>
<protein>
    <submittedName>
        <fullName evidence="1">Uncharacterized protein</fullName>
    </submittedName>
</protein>
<proteinExistence type="predicted"/>
<evidence type="ECO:0000313" key="2">
    <source>
        <dbReference type="Proteomes" id="UP000775213"/>
    </source>
</evidence>
<accession>A0AAV7GKV4</accession>